<dbReference type="InterPro" id="IPR028161">
    <property type="entry name" value="Met8-like"/>
</dbReference>
<comment type="pathway">
    <text evidence="1">Porphyrin-containing compound metabolism; siroheme biosynthesis; sirohydrochlorin from precorrin-2: step 1/1.</text>
</comment>
<evidence type="ECO:0000259" key="7">
    <source>
        <dbReference type="Pfam" id="PF14824"/>
    </source>
</evidence>
<evidence type="ECO:0000256" key="6">
    <source>
        <dbReference type="ARBA" id="ARBA00047561"/>
    </source>
</evidence>
<protein>
    <recommendedName>
        <fullName evidence="2">precorrin-2 dehydrogenase</fullName>
        <ecNumber evidence="2">1.3.1.76</ecNumber>
    </recommendedName>
</protein>
<dbReference type="Proteomes" id="UP000281915">
    <property type="component" value="Unassembled WGS sequence"/>
</dbReference>
<sequence>MSLYPMFVNLTDKRCLVVGAGQVAERKIASLLCAKAKVTVVSLSCTPVIQQWSDEARLTLHLRAFSPEDMQEMAIIIAATSDAAANLAVHRACQPHQWVNIADRPDLCSFIVPAMVERGDLQVAISTGGANPGLAKKLRRQAEQWIGPEYESYTQFLGEMRQQVLHLGLEEGEKRIILRELLDDRFFQWTQNGEIERRDREAKELLHRLPRG</sequence>
<dbReference type="Gene3D" id="3.40.50.720">
    <property type="entry name" value="NAD(P)-binding Rossmann-like Domain"/>
    <property type="match status" value="1"/>
</dbReference>
<dbReference type="InterPro" id="IPR042518">
    <property type="entry name" value="SirC_C"/>
</dbReference>
<organism evidence="8 9">
    <name type="scientific">Brevibacillus panacihumi</name>
    <dbReference type="NCBI Taxonomy" id="497735"/>
    <lineage>
        <taxon>Bacteria</taxon>
        <taxon>Bacillati</taxon>
        <taxon>Bacillota</taxon>
        <taxon>Bacilli</taxon>
        <taxon>Bacillales</taxon>
        <taxon>Paenibacillaceae</taxon>
        <taxon>Brevibacillus</taxon>
    </lineage>
</organism>
<dbReference type="GO" id="GO:0004325">
    <property type="term" value="F:ferrochelatase activity"/>
    <property type="evidence" value="ECO:0007669"/>
    <property type="project" value="InterPro"/>
</dbReference>
<dbReference type="SUPFAM" id="SSF75615">
    <property type="entry name" value="Siroheme synthase middle domains-like"/>
    <property type="match status" value="1"/>
</dbReference>
<evidence type="ECO:0000313" key="8">
    <source>
        <dbReference type="EMBL" id="RNB85636.1"/>
    </source>
</evidence>
<keyword evidence="5" id="KW-0627">Porphyrin biosynthesis</keyword>
<keyword evidence="3" id="KW-0560">Oxidoreductase</keyword>
<evidence type="ECO:0000313" key="9">
    <source>
        <dbReference type="Proteomes" id="UP000281915"/>
    </source>
</evidence>
<dbReference type="InterPro" id="IPR036291">
    <property type="entry name" value="NAD(P)-bd_dom_sf"/>
</dbReference>
<comment type="caution">
    <text evidence="8">The sequence shown here is derived from an EMBL/GenBank/DDBJ whole genome shotgun (WGS) entry which is preliminary data.</text>
</comment>
<dbReference type="InterPro" id="IPR006367">
    <property type="entry name" value="Sirohaem_synthase_N"/>
</dbReference>
<keyword evidence="4" id="KW-0520">NAD</keyword>
<dbReference type="SUPFAM" id="SSF51735">
    <property type="entry name" value="NAD(P)-binding Rossmann-fold domains"/>
    <property type="match status" value="1"/>
</dbReference>
<accession>A0A3M8DCC1</accession>
<reference evidence="8 9" key="1">
    <citation type="submission" date="2018-10" db="EMBL/GenBank/DDBJ databases">
        <title>Phylogenomics of Brevibacillus.</title>
        <authorList>
            <person name="Dunlap C."/>
        </authorList>
    </citation>
    <scope>NUCLEOTIDE SEQUENCE [LARGE SCALE GENOMIC DNA]</scope>
    <source>
        <strain evidence="8 9">JCM 15085</strain>
    </source>
</reference>
<name>A0A3M8DCC1_9BACL</name>
<comment type="catalytic activity">
    <reaction evidence="6">
        <text>precorrin-2 + NAD(+) = sirohydrochlorin + NADH + 2 H(+)</text>
        <dbReference type="Rhea" id="RHEA:15613"/>
        <dbReference type="ChEBI" id="CHEBI:15378"/>
        <dbReference type="ChEBI" id="CHEBI:57540"/>
        <dbReference type="ChEBI" id="CHEBI:57945"/>
        <dbReference type="ChEBI" id="CHEBI:58351"/>
        <dbReference type="ChEBI" id="CHEBI:58827"/>
        <dbReference type="EC" id="1.3.1.76"/>
    </reaction>
</comment>
<feature type="domain" description="Siroheme synthase central" evidence="7">
    <location>
        <begin position="118"/>
        <end position="141"/>
    </location>
</feature>
<dbReference type="PANTHER" id="PTHR35330">
    <property type="entry name" value="SIROHEME BIOSYNTHESIS PROTEIN MET8"/>
    <property type="match status" value="1"/>
</dbReference>
<dbReference type="EC" id="1.3.1.76" evidence="2"/>
<evidence type="ECO:0000256" key="1">
    <source>
        <dbReference type="ARBA" id="ARBA00005010"/>
    </source>
</evidence>
<proteinExistence type="predicted"/>
<dbReference type="InterPro" id="IPR028281">
    <property type="entry name" value="Sirohaem_synthase_central"/>
</dbReference>
<dbReference type="PANTHER" id="PTHR35330:SF1">
    <property type="entry name" value="SIROHEME BIOSYNTHESIS PROTEIN MET8"/>
    <property type="match status" value="1"/>
</dbReference>
<dbReference type="Pfam" id="PF13241">
    <property type="entry name" value="NAD_binding_7"/>
    <property type="match status" value="1"/>
</dbReference>
<dbReference type="GO" id="GO:0019354">
    <property type="term" value="P:siroheme biosynthetic process"/>
    <property type="evidence" value="ECO:0007669"/>
    <property type="project" value="UniProtKB-UniPathway"/>
</dbReference>
<dbReference type="GO" id="GO:0043115">
    <property type="term" value="F:precorrin-2 dehydrogenase activity"/>
    <property type="evidence" value="ECO:0007669"/>
    <property type="project" value="UniProtKB-EC"/>
</dbReference>
<evidence type="ECO:0000256" key="4">
    <source>
        <dbReference type="ARBA" id="ARBA00023027"/>
    </source>
</evidence>
<dbReference type="Gene3D" id="1.10.8.610">
    <property type="entry name" value="SirC, precorrin-2 dehydrogenase, C-terminal helical domain-like"/>
    <property type="match status" value="1"/>
</dbReference>
<dbReference type="Pfam" id="PF22440">
    <property type="entry name" value="SirC_C"/>
    <property type="match status" value="1"/>
</dbReference>
<dbReference type="UniPathway" id="UPA00262">
    <property type="reaction ID" value="UER00222"/>
</dbReference>
<dbReference type="NCBIfam" id="TIGR01470">
    <property type="entry name" value="cysG_Nterm"/>
    <property type="match status" value="1"/>
</dbReference>
<evidence type="ECO:0000256" key="2">
    <source>
        <dbReference type="ARBA" id="ARBA00012400"/>
    </source>
</evidence>
<dbReference type="EMBL" id="RHHT01000003">
    <property type="protein sequence ID" value="RNB85636.1"/>
    <property type="molecule type" value="Genomic_DNA"/>
</dbReference>
<evidence type="ECO:0000256" key="5">
    <source>
        <dbReference type="ARBA" id="ARBA00023244"/>
    </source>
</evidence>
<dbReference type="Pfam" id="PF14824">
    <property type="entry name" value="Sirohm_synth_M"/>
    <property type="match status" value="1"/>
</dbReference>
<evidence type="ECO:0000256" key="3">
    <source>
        <dbReference type="ARBA" id="ARBA00023002"/>
    </source>
</evidence>
<dbReference type="AlphaFoldDB" id="A0A3M8DCC1"/>
<gene>
    <name evidence="8" type="ORF">EDM58_03675</name>
</gene>
<dbReference type="RefSeq" id="WP_122912138.1">
    <property type="nucleotide sequence ID" value="NZ_RHHT01000003.1"/>
</dbReference>